<reference evidence="1 2" key="1">
    <citation type="journal article" date="2014" name="Agronomy (Basel)">
        <title>A Draft Genome Sequence for Ensete ventricosum, the Drought-Tolerant Tree Against Hunger.</title>
        <authorList>
            <person name="Harrison J."/>
            <person name="Moore K.A."/>
            <person name="Paszkiewicz K."/>
            <person name="Jones T."/>
            <person name="Grant M."/>
            <person name="Ambacheew D."/>
            <person name="Muzemil S."/>
            <person name="Studholme D.J."/>
        </authorList>
    </citation>
    <scope>NUCLEOTIDE SEQUENCE [LARGE SCALE GENOMIC DNA]</scope>
</reference>
<name>A0A426ZQC1_ENSVE</name>
<accession>A0A426ZQC1</accession>
<dbReference type="Proteomes" id="UP000287651">
    <property type="component" value="Unassembled WGS sequence"/>
</dbReference>
<protein>
    <submittedName>
        <fullName evidence="1">Uncharacterized protein</fullName>
    </submittedName>
</protein>
<comment type="caution">
    <text evidence="1">The sequence shown here is derived from an EMBL/GenBank/DDBJ whole genome shotgun (WGS) entry which is preliminary data.</text>
</comment>
<sequence length="99" mass="10984">RQELAEGIGSLLGWRKGVRQKKIETHQKIIGGSRKAFRDVGQERGRRGGECRGNLQVLGQDRRAEAKKLHKTDVNELLIKIVESGGLRVDAGVLDQGTR</sequence>
<proteinExistence type="predicted"/>
<dbReference type="AlphaFoldDB" id="A0A426ZQC1"/>
<evidence type="ECO:0000313" key="2">
    <source>
        <dbReference type="Proteomes" id="UP000287651"/>
    </source>
</evidence>
<organism evidence="1 2">
    <name type="scientific">Ensete ventricosum</name>
    <name type="common">Abyssinian banana</name>
    <name type="synonym">Musa ensete</name>
    <dbReference type="NCBI Taxonomy" id="4639"/>
    <lineage>
        <taxon>Eukaryota</taxon>
        <taxon>Viridiplantae</taxon>
        <taxon>Streptophyta</taxon>
        <taxon>Embryophyta</taxon>
        <taxon>Tracheophyta</taxon>
        <taxon>Spermatophyta</taxon>
        <taxon>Magnoliopsida</taxon>
        <taxon>Liliopsida</taxon>
        <taxon>Zingiberales</taxon>
        <taxon>Musaceae</taxon>
        <taxon>Ensete</taxon>
    </lineage>
</organism>
<feature type="non-terminal residue" evidence="1">
    <location>
        <position position="1"/>
    </location>
</feature>
<dbReference type="EMBL" id="AMZH03005516">
    <property type="protein sequence ID" value="RRT66213.1"/>
    <property type="molecule type" value="Genomic_DNA"/>
</dbReference>
<gene>
    <name evidence="1" type="ORF">B296_00039710</name>
</gene>
<evidence type="ECO:0000313" key="1">
    <source>
        <dbReference type="EMBL" id="RRT66213.1"/>
    </source>
</evidence>